<evidence type="ECO:0000313" key="5">
    <source>
        <dbReference type="EMBL" id="KAG7508649.1"/>
    </source>
</evidence>
<protein>
    <recommendedName>
        <fullName evidence="4">Lebercilin domain-containing protein</fullName>
    </recommendedName>
</protein>
<feature type="compositionally biased region" description="Basic and acidic residues" evidence="3">
    <location>
        <begin position="314"/>
        <end position="332"/>
    </location>
</feature>
<feature type="compositionally biased region" description="Low complexity" evidence="3">
    <location>
        <begin position="706"/>
        <end position="717"/>
    </location>
</feature>
<accession>A0AAV6RUP9</accession>
<dbReference type="Pfam" id="PF15619">
    <property type="entry name" value="Lebercilin"/>
    <property type="match status" value="1"/>
</dbReference>
<evidence type="ECO:0000256" key="1">
    <source>
        <dbReference type="ARBA" id="ARBA00010229"/>
    </source>
</evidence>
<keyword evidence="6" id="KW-1185">Reference proteome</keyword>
<dbReference type="PANTHER" id="PTHR16650:SF10">
    <property type="entry name" value="LEBERCILIN"/>
    <property type="match status" value="1"/>
</dbReference>
<comment type="similarity">
    <text evidence="1">Belongs to the LCA5 family.</text>
</comment>
<dbReference type="Proteomes" id="UP000693946">
    <property type="component" value="Linkage Group LG17"/>
</dbReference>
<dbReference type="GO" id="GO:0005930">
    <property type="term" value="C:axoneme"/>
    <property type="evidence" value="ECO:0007669"/>
    <property type="project" value="TreeGrafter"/>
</dbReference>
<feature type="compositionally biased region" description="Polar residues" evidence="3">
    <location>
        <begin position="52"/>
        <end position="77"/>
    </location>
</feature>
<keyword evidence="2" id="KW-0175">Coiled coil</keyword>
<evidence type="ECO:0000259" key="4">
    <source>
        <dbReference type="Pfam" id="PF15619"/>
    </source>
</evidence>
<dbReference type="GO" id="GO:0042073">
    <property type="term" value="P:intraciliary transport"/>
    <property type="evidence" value="ECO:0007669"/>
    <property type="project" value="TreeGrafter"/>
</dbReference>
<feature type="region of interest" description="Disordered" evidence="3">
    <location>
        <begin position="780"/>
        <end position="815"/>
    </location>
</feature>
<gene>
    <name evidence="5" type="ORF">JOB18_020073</name>
</gene>
<dbReference type="AlphaFoldDB" id="A0AAV6RUP9"/>
<organism evidence="5 6">
    <name type="scientific">Solea senegalensis</name>
    <name type="common">Senegalese sole</name>
    <dbReference type="NCBI Taxonomy" id="28829"/>
    <lineage>
        <taxon>Eukaryota</taxon>
        <taxon>Metazoa</taxon>
        <taxon>Chordata</taxon>
        <taxon>Craniata</taxon>
        <taxon>Vertebrata</taxon>
        <taxon>Euteleostomi</taxon>
        <taxon>Actinopterygii</taxon>
        <taxon>Neopterygii</taxon>
        <taxon>Teleostei</taxon>
        <taxon>Neoteleostei</taxon>
        <taxon>Acanthomorphata</taxon>
        <taxon>Carangaria</taxon>
        <taxon>Pleuronectiformes</taxon>
        <taxon>Pleuronectoidei</taxon>
        <taxon>Soleidae</taxon>
        <taxon>Solea</taxon>
    </lineage>
</organism>
<evidence type="ECO:0000256" key="3">
    <source>
        <dbReference type="SAM" id="MobiDB-lite"/>
    </source>
</evidence>
<dbReference type="InterPro" id="IPR026188">
    <property type="entry name" value="Lebercilin-like"/>
</dbReference>
<dbReference type="EMBL" id="JAGKHQ010000009">
    <property type="protein sequence ID" value="KAG7508649.1"/>
    <property type="molecule type" value="Genomic_DNA"/>
</dbReference>
<name>A0AAV6RUP9_SOLSE</name>
<comment type="caution">
    <text evidence="5">The sequence shown here is derived from an EMBL/GenBank/DDBJ whole genome shotgun (WGS) entry which is preliminary data.</text>
</comment>
<feature type="compositionally biased region" description="Basic and acidic residues" evidence="3">
    <location>
        <begin position="605"/>
        <end position="616"/>
    </location>
</feature>
<feature type="compositionally biased region" description="Basic and acidic residues" evidence="3">
    <location>
        <begin position="510"/>
        <end position="586"/>
    </location>
</feature>
<feature type="region of interest" description="Disordered" evidence="3">
    <location>
        <begin position="431"/>
        <end position="496"/>
    </location>
</feature>
<feature type="compositionally biased region" description="Low complexity" evidence="3">
    <location>
        <begin position="800"/>
        <end position="811"/>
    </location>
</feature>
<dbReference type="InterPro" id="IPR028933">
    <property type="entry name" value="Lebercilin_dom"/>
</dbReference>
<feature type="compositionally biased region" description="Low complexity" evidence="3">
    <location>
        <begin position="168"/>
        <end position="177"/>
    </location>
</feature>
<evidence type="ECO:0000256" key="2">
    <source>
        <dbReference type="ARBA" id="ARBA00023054"/>
    </source>
</evidence>
<feature type="region of interest" description="Disordered" evidence="3">
    <location>
        <begin position="510"/>
        <end position="722"/>
    </location>
</feature>
<feature type="region of interest" description="Disordered" evidence="3">
    <location>
        <begin position="314"/>
        <end position="333"/>
    </location>
</feature>
<proteinExistence type="inferred from homology"/>
<feature type="compositionally biased region" description="Basic and acidic residues" evidence="3">
    <location>
        <begin position="446"/>
        <end position="464"/>
    </location>
</feature>
<reference evidence="5 6" key="1">
    <citation type="journal article" date="2021" name="Sci. Rep.">
        <title>Chromosome anchoring in Senegalese sole (Solea senegalensis) reveals sex-associated markers and genome rearrangements in flatfish.</title>
        <authorList>
            <person name="Guerrero-Cozar I."/>
            <person name="Gomez-Garrido J."/>
            <person name="Berbel C."/>
            <person name="Martinez-Blanch J.F."/>
            <person name="Alioto T."/>
            <person name="Claros M.G."/>
            <person name="Gagnaire P.A."/>
            <person name="Manchado M."/>
        </authorList>
    </citation>
    <scope>NUCLEOTIDE SEQUENCE [LARGE SCALE GENOMIC DNA]</scope>
    <source>
        <strain evidence="5">Sse05_10M</strain>
    </source>
</reference>
<evidence type="ECO:0000313" key="6">
    <source>
        <dbReference type="Proteomes" id="UP000693946"/>
    </source>
</evidence>
<feature type="compositionally biased region" description="Low complexity" evidence="3">
    <location>
        <begin position="587"/>
        <end position="598"/>
    </location>
</feature>
<dbReference type="PANTHER" id="PTHR16650">
    <property type="entry name" value="C21ORF13-RELATED"/>
    <property type="match status" value="1"/>
</dbReference>
<feature type="domain" description="Lebercilin" evidence="4">
    <location>
        <begin position="242"/>
        <end position="431"/>
    </location>
</feature>
<dbReference type="PROSITE" id="PS51257">
    <property type="entry name" value="PROKAR_LIPOPROTEIN"/>
    <property type="match status" value="1"/>
</dbReference>
<feature type="compositionally biased region" description="Basic and acidic residues" evidence="3">
    <location>
        <begin position="125"/>
        <end position="151"/>
    </location>
</feature>
<feature type="region of interest" description="Disordered" evidence="3">
    <location>
        <begin position="50"/>
        <end position="235"/>
    </location>
</feature>
<feature type="compositionally biased region" description="Polar residues" evidence="3">
    <location>
        <begin position="642"/>
        <end position="656"/>
    </location>
</feature>
<sequence length="836" mass="95055">MKLLFVPVQQGALLSCCRIVHSTTALLWWVIVIGHCRDYCGCHGTASAAGLGQTSRRGLRTKSSSNSFPSDNMNSENATDHDRDNHGGSCHSVRSRHAASRESSSHEHKKNSWHKTQDEDEKDSGDESRSKTRTWHSDADRDHILDGEGRRSSGSPYSDDYENESDRSLSPYSRTRSPSPPPKREVQTKRNSCTPLSKTGRGGRQGLSRPLRHGGQPMIMQQRKGVRSQSKESTHAKDLDIMTKRLRSGRVLQINELRNALCELQRRTDELQKENRILRQLQFRQQKALQHYDDTKSEISQMLAHETRVLREQLRRTQERERTSERRLKDSGEQLLKNQTTIMRLKKLVSQRDLEVRDELNRRLEEETARAEEAERKVKDLERSIELSNSSFQRHLVAEKKKTVSAQEENRALEQELERLTNKLKERKRELDAKNIYANRMLRPSPKKDTDSNTKRKVNSRDTTKAVQTEYRASSLDFPTPPPAITDAGDYKEHGPDEYLSLKELDRVARQAETEDRIQKREQPKTRDKDKERDRKREKEKKQLLHQDHLDEKAKRQRDGKDLLNHNETENNRKRGLVQEEVERWNQEAQEANQQTAEGARHKKEQLLAKMREIDYQKQVTKASMYAESPDSNRSNSDHSSPRLSEQRNQNSSIFSLTAPEESAYLSAGDAEGGSVSTGTRRRALRTQIPSDDMAFGSYTPSVGNPSSRRSPGFFPPMTKEDGDSALEAIGVISLRGVETETDKDMVRGVGKDRKSDLMQQLFGTVATPTGDGVSTSIKMEVLSSPPPANGVRSRRDGRSGSSSPPTSSLSIHVTDSKPSVRAIISFDDDIEELAL</sequence>